<dbReference type="KEGG" id="mhi:Mhar_2068"/>
<dbReference type="AlphaFoldDB" id="G7WPR2"/>
<organism evidence="2 3">
    <name type="scientific">Methanothrix harundinacea (strain 6Ac)</name>
    <name type="common">Methanosaeta harundinacea</name>
    <dbReference type="NCBI Taxonomy" id="1110509"/>
    <lineage>
        <taxon>Archaea</taxon>
        <taxon>Methanobacteriati</taxon>
        <taxon>Methanobacteriota</taxon>
        <taxon>Stenosarchaea group</taxon>
        <taxon>Methanomicrobia</taxon>
        <taxon>Methanotrichales</taxon>
        <taxon>Methanotrichaceae</taxon>
        <taxon>Methanothrix</taxon>
    </lineage>
</organism>
<keyword evidence="1" id="KW-0812">Transmembrane</keyword>
<dbReference type="HOGENOM" id="CLU_1965552_0_0_2"/>
<evidence type="ECO:0000313" key="3">
    <source>
        <dbReference type="Proteomes" id="UP000005877"/>
    </source>
</evidence>
<sequence>MKERNIYILLIRRYHMIEEEISLHILRYLIPSMTFLLIFQGASAIDMYFSARDGSRTVGVVESYDVDERIGVSSSASASFDGEFRIAEKNCLWVSGNSSPDTGINNPWRVLPRMPQRLSPQIPIYFK</sequence>
<dbReference type="STRING" id="1110509.Mhar_2068"/>
<feature type="transmembrane region" description="Helical" evidence="1">
    <location>
        <begin position="21"/>
        <end position="42"/>
    </location>
</feature>
<proteinExistence type="predicted"/>
<accession>G7WPR2</accession>
<keyword evidence="1" id="KW-0472">Membrane</keyword>
<protein>
    <submittedName>
        <fullName evidence="2">Uncharacterized protein</fullName>
    </submittedName>
</protein>
<name>G7WPR2_METH6</name>
<dbReference type="PATRIC" id="fig|1110509.7.peg.2298"/>
<gene>
    <name evidence="2" type="ordered locus">Mhar_2068</name>
</gene>
<keyword evidence="3" id="KW-1185">Reference proteome</keyword>
<evidence type="ECO:0000313" key="2">
    <source>
        <dbReference type="EMBL" id="AET65424.1"/>
    </source>
</evidence>
<reference evidence="2 3" key="1">
    <citation type="journal article" date="2012" name="PLoS ONE">
        <title>The genome characteristics and predicted function of methyl-group oxidation pathway in the obligate aceticlastic methanogens, Methanosaeta spp.</title>
        <authorList>
            <person name="Zhu J."/>
            <person name="Zheng H."/>
            <person name="Ai G."/>
            <person name="Zhang G."/>
            <person name="Liu D."/>
            <person name="Liu X."/>
            <person name="Dong X."/>
        </authorList>
    </citation>
    <scope>NUCLEOTIDE SEQUENCE [LARGE SCALE GENOMIC DNA]</scope>
    <source>
        <strain evidence="2 3">6Ac</strain>
    </source>
</reference>
<evidence type="ECO:0000256" key="1">
    <source>
        <dbReference type="SAM" id="Phobius"/>
    </source>
</evidence>
<dbReference type="Proteomes" id="UP000005877">
    <property type="component" value="Chromosome"/>
</dbReference>
<dbReference type="EMBL" id="CP003117">
    <property type="protein sequence ID" value="AET65424.1"/>
    <property type="molecule type" value="Genomic_DNA"/>
</dbReference>
<keyword evidence="1" id="KW-1133">Transmembrane helix</keyword>